<organism evidence="1 2">
    <name type="scientific">Mesorhizobium prunaredense</name>
    <dbReference type="NCBI Taxonomy" id="1631249"/>
    <lineage>
        <taxon>Bacteria</taxon>
        <taxon>Pseudomonadati</taxon>
        <taxon>Pseudomonadota</taxon>
        <taxon>Alphaproteobacteria</taxon>
        <taxon>Hyphomicrobiales</taxon>
        <taxon>Phyllobacteriaceae</taxon>
        <taxon>Mesorhizobium</taxon>
    </lineage>
</organism>
<protein>
    <submittedName>
        <fullName evidence="1">Uncharacterized protein</fullName>
    </submittedName>
</protein>
<dbReference type="Proteomes" id="UP000188388">
    <property type="component" value="Unassembled WGS sequence"/>
</dbReference>
<reference evidence="2" key="1">
    <citation type="submission" date="2017-01" db="EMBL/GenBank/DDBJ databases">
        <authorList>
            <person name="Brunel B."/>
        </authorList>
    </citation>
    <scope>NUCLEOTIDE SEQUENCE [LARGE SCALE GENOMIC DNA]</scope>
</reference>
<dbReference type="PROSITE" id="PS51318">
    <property type="entry name" value="TAT"/>
    <property type="match status" value="1"/>
</dbReference>
<gene>
    <name evidence="1" type="ORF">BQ8794_10005</name>
</gene>
<name>A0A1R3UYH1_9HYPH</name>
<dbReference type="STRING" id="1631249.BQ8794_10005"/>
<evidence type="ECO:0000313" key="1">
    <source>
        <dbReference type="EMBL" id="SIT52635.1"/>
    </source>
</evidence>
<evidence type="ECO:0000313" key="2">
    <source>
        <dbReference type="Proteomes" id="UP000188388"/>
    </source>
</evidence>
<keyword evidence="2" id="KW-1185">Reference proteome</keyword>
<dbReference type="AlphaFoldDB" id="A0A1R3UYH1"/>
<sequence>MPNSVRAAAEGMPSISRRSVIGAMVAIPAAAVPGHALGLSEAPADLQQLLNVHEAACAAKDASYETYRRLDEAFDDERRDDAEERAMREAAGLWAAEEKLEAAEKAEDQALEAILSYRPTNMGEIAAKALYLASVIDRGGHLADAVDTERAQRFLESLAV</sequence>
<dbReference type="EMBL" id="FTPD01000001">
    <property type="protein sequence ID" value="SIT52635.1"/>
    <property type="molecule type" value="Genomic_DNA"/>
</dbReference>
<proteinExistence type="predicted"/>
<dbReference type="RefSeq" id="WP_143744407.1">
    <property type="nucleotide sequence ID" value="NZ_FTPD01000001.1"/>
</dbReference>
<dbReference type="InterPro" id="IPR006311">
    <property type="entry name" value="TAT_signal"/>
</dbReference>
<accession>A0A1R3UYH1</accession>